<proteinExistence type="predicted"/>
<dbReference type="Proteomes" id="UP000000599">
    <property type="component" value="Chromosome D"/>
</dbReference>
<dbReference type="GO" id="GO:0008080">
    <property type="term" value="F:N-acetyltransferase activity"/>
    <property type="evidence" value="ECO:0007669"/>
    <property type="project" value="TreeGrafter"/>
</dbReference>
<dbReference type="eggNOG" id="ENOG502QTAU">
    <property type="taxonomic scope" value="Eukaryota"/>
</dbReference>
<dbReference type="InterPro" id="IPR010828">
    <property type="entry name" value="Atf2/Sli1-like"/>
</dbReference>
<dbReference type="VEuPathDB" id="FungiDB:DEHA2D14762g"/>
<dbReference type="RefSeq" id="XP_459122.2">
    <property type="nucleotide sequence ID" value="XM_459122.1"/>
</dbReference>
<dbReference type="FunCoup" id="Q6BRP8">
    <property type="interactions" value="55"/>
</dbReference>
<dbReference type="PANTHER" id="PTHR28037">
    <property type="entry name" value="ALCOHOL O-ACETYLTRANSFERASE 1-RELATED"/>
    <property type="match status" value="1"/>
</dbReference>
<dbReference type="PANTHER" id="PTHR28037:SF1">
    <property type="entry name" value="ALCOHOL O-ACETYLTRANSFERASE 1-RELATED"/>
    <property type="match status" value="1"/>
</dbReference>
<accession>Q6BRP8</accession>
<name>Q6BRP8_DEBHA</name>
<reference evidence="1 2" key="1">
    <citation type="journal article" date="2004" name="Nature">
        <title>Genome evolution in yeasts.</title>
        <authorList>
            <consortium name="Genolevures"/>
            <person name="Dujon B."/>
            <person name="Sherman D."/>
            <person name="Fischer G."/>
            <person name="Durrens P."/>
            <person name="Casaregola S."/>
            <person name="Lafontaine I."/>
            <person name="de Montigny J."/>
            <person name="Marck C."/>
            <person name="Neuveglise C."/>
            <person name="Talla E."/>
            <person name="Goffard N."/>
            <person name="Frangeul L."/>
            <person name="Aigle M."/>
            <person name="Anthouard V."/>
            <person name="Babour A."/>
            <person name="Barbe V."/>
            <person name="Barnay S."/>
            <person name="Blanchin S."/>
            <person name="Beckerich J.M."/>
            <person name="Beyne E."/>
            <person name="Bleykasten C."/>
            <person name="Boisrame A."/>
            <person name="Boyer J."/>
            <person name="Cattolico L."/>
            <person name="Confanioleri F."/>
            <person name="de Daruvar A."/>
            <person name="Despons L."/>
            <person name="Fabre E."/>
            <person name="Fairhead C."/>
            <person name="Ferry-Dumazet H."/>
            <person name="Groppi A."/>
            <person name="Hantraye F."/>
            <person name="Hennequin C."/>
            <person name="Jauniaux N."/>
            <person name="Joyet P."/>
            <person name="Kachouri R."/>
            <person name="Kerrest A."/>
            <person name="Koszul R."/>
            <person name="Lemaire M."/>
            <person name="Lesur I."/>
            <person name="Ma L."/>
            <person name="Muller H."/>
            <person name="Nicaud J.M."/>
            <person name="Nikolski M."/>
            <person name="Oztas S."/>
            <person name="Ozier-Kalogeropoulos O."/>
            <person name="Pellenz S."/>
            <person name="Potier S."/>
            <person name="Richard G.F."/>
            <person name="Straub M.L."/>
            <person name="Suleau A."/>
            <person name="Swennene D."/>
            <person name="Tekaia F."/>
            <person name="Wesolowski-Louvel M."/>
            <person name="Westhof E."/>
            <person name="Wirth B."/>
            <person name="Zeniou-Meyer M."/>
            <person name="Zivanovic I."/>
            <person name="Bolotin-Fukuhara M."/>
            <person name="Thierry A."/>
            <person name="Bouchier C."/>
            <person name="Caudron B."/>
            <person name="Scarpelli C."/>
            <person name="Gaillardin C."/>
            <person name="Weissenbach J."/>
            <person name="Wincker P."/>
            <person name="Souciet J.L."/>
        </authorList>
    </citation>
    <scope>NUCLEOTIDE SEQUENCE [LARGE SCALE GENOMIC DNA]</scope>
    <source>
        <strain evidence="2">ATCC 36239 / CBS 767 / BCRC 21394 / JCM 1990 / NBRC 0083 / IGC 2968</strain>
    </source>
</reference>
<protein>
    <submittedName>
        <fullName evidence="1">DEHA2D14762p</fullName>
    </submittedName>
</protein>
<dbReference type="Pfam" id="PF07247">
    <property type="entry name" value="AATase"/>
    <property type="match status" value="1"/>
</dbReference>
<evidence type="ECO:0000313" key="2">
    <source>
        <dbReference type="Proteomes" id="UP000000599"/>
    </source>
</evidence>
<gene>
    <name evidence="1" type="ordered locus">DEHA2D14762g</name>
</gene>
<keyword evidence="2" id="KW-1185">Reference proteome</keyword>
<dbReference type="GeneID" id="2901692"/>
<dbReference type="EMBL" id="CR382136">
    <property type="protein sequence ID" value="CAG87291.2"/>
    <property type="molecule type" value="Genomic_DNA"/>
</dbReference>
<dbReference type="HOGENOM" id="CLU_044733_0_0_1"/>
<dbReference type="OrthoDB" id="2150604at2759"/>
<dbReference type="STRING" id="284592.Q6BRP8"/>
<organism evidence="1 2">
    <name type="scientific">Debaryomyces hansenii (strain ATCC 36239 / CBS 767 / BCRC 21394 / JCM 1990 / NBRC 0083 / IGC 2968)</name>
    <name type="common">Yeast</name>
    <name type="synonym">Torulaspora hansenii</name>
    <dbReference type="NCBI Taxonomy" id="284592"/>
    <lineage>
        <taxon>Eukaryota</taxon>
        <taxon>Fungi</taxon>
        <taxon>Dikarya</taxon>
        <taxon>Ascomycota</taxon>
        <taxon>Saccharomycotina</taxon>
        <taxon>Pichiomycetes</taxon>
        <taxon>Debaryomycetaceae</taxon>
        <taxon>Debaryomyces</taxon>
    </lineage>
</organism>
<dbReference type="OMA" id="NERYYIC"/>
<dbReference type="AlphaFoldDB" id="Q6BRP8"/>
<dbReference type="InParanoid" id="Q6BRP8"/>
<dbReference type="KEGG" id="dha:DEHA2D14762g"/>
<sequence>MSQNHHTRKLGFLEKYYVCRNVEWYKEDICVTAQYNQHIDEVLLSNALRSLILKNTVFALNVYRDGDPQYDAKMNGDNFTVRPVEKIAFSDVVSFKDIDESFGVVELNALSEEVSPVNDTRPLWRLKVYKSSSSKKQYVTFHCDHTFFDGLSAAQFHKDLIVEFGIYSGDAALKFQETLFDYTEDKSKLPDILDSPDKIVDLYNPGILFSLSAIVQSMLLPKWLADGFWSLFSTNAEQKPLYTHLPVQKGAKSNQRHVNIKPDDVKRLRAFCRSQSTTLTPYITAIAMYALQETVFPVVSNSQCSFQVDIPIDGRRYFPDKANDTKYGIYVGAFSCKMGPVSKSTGSYDDLKVPINTLTTQLSSSMADNSPFRYFGLLKYVNCWSFLASKIGQTDSRSTLEVSNLGLHSISHDNWSIENLWFNQTNGILNHFCLSLIATESNGLNLSTSYLADLDMVQTSSRKLVIDEFMALFTTKLLEHI</sequence>
<evidence type="ECO:0000313" key="1">
    <source>
        <dbReference type="EMBL" id="CAG87291.2"/>
    </source>
</evidence>
<dbReference type="InterPro" id="IPR052058">
    <property type="entry name" value="Alcohol_O-acetyltransferase"/>
</dbReference>